<gene>
    <name evidence="2" type="ORF">K678_13710</name>
</gene>
<evidence type="ECO:0000313" key="2">
    <source>
        <dbReference type="EMBL" id="EPY00908.1"/>
    </source>
</evidence>
<dbReference type="AlphaFoldDB" id="S9SA05"/>
<reference evidence="2 3" key="1">
    <citation type="submission" date="2013-04" db="EMBL/GenBank/DDBJ databases">
        <authorList>
            <person name="Kuznetsov B."/>
            <person name="Ivanovsky R."/>
        </authorList>
    </citation>
    <scope>NUCLEOTIDE SEQUENCE [LARGE SCALE GENOMIC DNA]</scope>
    <source>
        <strain evidence="2 3">MGU-K5</strain>
    </source>
</reference>
<dbReference type="RefSeq" id="WP_021133034.1">
    <property type="nucleotide sequence ID" value="NZ_AQPH01000061.1"/>
</dbReference>
<dbReference type="Pfam" id="PF05598">
    <property type="entry name" value="DUF772"/>
    <property type="match status" value="1"/>
</dbReference>
<protein>
    <submittedName>
        <fullName evidence="2">Transposase, IS4</fullName>
    </submittedName>
</protein>
<dbReference type="eggNOG" id="COG3039">
    <property type="taxonomic scope" value="Bacteria"/>
</dbReference>
<dbReference type="InterPro" id="IPR008490">
    <property type="entry name" value="Transposase_InsH_N"/>
</dbReference>
<accession>S9SA05</accession>
<dbReference type="Proteomes" id="UP000015350">
    <property type="component" value="Unassembled WGS sequence"/>
</dbReference>
<dbReference type="PATRIC" id="fig|1316936.3.peg.2738"/>
<dbReference type="STRING" id="1316936.K678_13710"/>
<evidence type="ECO:0000259" key="1">
    <source>
        <dbReference type="Pfam" id="PF05598"/>
    </source>
</evidence>
<organism evidence="2 3">
    <name type="scientific">Magnetospirillum fulvum MGU-K5</name>
    <dbReference type="NCBI Taxonomy" id="1316936"/>
    <lineage>
        <taxon>Bacteria</taxon>
        <taxon>Pseudomonadati</taxon>
        <taxon>Pseudomonadota</taxon>
        <taxon>Alphaproteobacteria</taxon>
        <taxon>Rhodospirillales</taxon>
        <taxon>Rhodospirillaceae</taxon>
        <taxon>Magnetospirillum</taxon>
    </lineage>
</organism>
<proteinExistence type="predicted"/>
<name>S9SA05_MAGFU</name>
<dbReference type="EMBL" id="AQPH01000061">
    <property type="protein sequence ID" value="EPY00908.1"/>
    <property type="molecule type" value="Genomic_DNA"/>
</dbReference>
<comment type="caution">
    <text evidence="2">The sequence shown here is derived from an EMBL/GenBank/DDBJ whole genome shotgun (WGS) entry which is preliminary data.</text>
</comment>
<evidence type="ECO:0000313" key="3">
    <source>
        <dbReference type="Proteomes" id="UP000015350"/>
    </source>
</evidence>
<sequence>MGQQPGLFDLEERYAELSKAGDPLEKLLGVVNFEAFCYRLDKALNRSDRARDGRPPHDAVLMFKILVLQALYNLSDDQAES</sequence>
<feature type="domain" description="Transposase InsH N-terminal" evidence="1">
    <location>
        <begin position="16"/>
        <end position="80"/>
    </location>
</feature>